<keyword evidence="8" id="KW-1185">Reference proteome</keyword>
<keyword evidence="4" id="KW-0186">Copper</keyword>
<dbReference type="InterPro" id="IPR000923">
    <property type="entry name" value="BlueCu_1"/>
</dbReference>
<keyword evidence="2" id="KW-0479">Metal-binding</keyword>
<reference evidence="7 8" key="1">
    <citation type="submission" date="2021-01" db="EMBL/GenBank/DDBJ databases">
        <title>Chryseolinea sp. Jin1 Genome sequencing and assembly.</title>
        <authorList>
            <person name="Kim I."/>
        </authorList>
    </citation>
    <scope>NUCLEOTIDE SEQUENCE [LARGE SCALE GENOMIC DNA]</scope>
    <source>
        <strain evidence="7 8">Jin1</strain>
    </source>
</reference>
<evidence type="ECO:0000256" key="5">
    <source>
        <dbReference type="SAM" id="SignalP"/>
    </source>
</evidence>
<dbReference type="InterPro" id="IPR028871">
    <property type="entry name" value="BlueCu_1_BS"/>
</dbReference>
<evidence type="ECO:0000259" key="6">
    <source>
        <dbReference type="Pfam" id="PF00127"/>
    </source>
</evidence>
<dbReference type="EMBL" id="JAERRB010000007">
    <property type="protein sequence ID" value="MBL0743598.1"/>
    <property type="molecule type" value="Genomic_DNA"/>
</dbReference>
<feature type="signal peptide" evidence="5">
    <location>
        <begin position="1"/>
        <end position="21"/>
    </location>
</feature>
<dbReference type="PANTHER" id="PTHR33546:SF1">
    <property type="entry name" value="LARGE, MULTIFUNCTIONAL SECRETED PROTEIN"/>
    <property type="match status" value="1"/>
</dbReference>
<evidence type="ECO:0000313" key="7">
    <source>
        <dbReference type="EMBL" id="MBL0743598.1"/>
    </source>
</evidence>
<keyword evidence="1" id="KW-0813">Transport</keyword>
<feature type="domain" description="Blue (type 1) copper" evidence="6">
    <location>
        <begin position="558"/>
        <end position="668"/>
    </location>
</feature>
<dbReference type="Gene3D" id="2.120.10.30">
    <property type="entry name" value="TolB, C-terminal domain"/>
    <property type="match status" value="1"/>
</dbReference>
<dbReference type="Proteomes" id="UP000613030">
    <property type="component" value="Unassembled WGS sequence"/>
</dbReference>
<dbReference type="RefSeq" id="WP_202012941.1">
    <property type="nucleotide sequence ID" value="NZ_JAERRB010000007.1"/>
</dbReference>
<dbReference type="PROSITE" id="PS00196">
    <property type="entry name" value="COPPER_BLUE"/>
    <property type="match status" value="1"/>
</dbReference>
<dbReference type="Gene3D" id="2.60.40.420">
    <property type="entry name" value="Cupredoxins - blue copper proteins"/>
    <property type="match status" value="1"/>
</dbReference>
<comment type="caution">
    <text evidence="7">The sequence shown here is derived from an EMBL/GenBank/DDBJ whole genome shotgun (WGS) entry which is preliminary data.</text>
</comment>
<name>A0ABS1KVU1_9BACT</name>
<keyword evidence="5" id="KW-0732">Signal</keyword>
<organism evidence="7 8">
    <name type="scientific">Chryseolinea lacunae</name>
    <dbReference type="NCBI Taxonomy" id="2801331"/>
    <lineage>
        <taxon>Bacteria</taxon>
        <taxon>Pseudomonadati</taxon>
        <taxon>Bacteroidota</taxon>
        <taxon>Cytophagia</taxon>
        <taxon>Cytophagales</taxon>
        <taxon>Fulvivirgaceae</taxon>
        <taxon>Chryseolinea</taxon>
    </lineage>
</organism>
<dbReference type="CDD" id="cd04233">
    <property type="entry name" value="Auracyanin"/>
    <property type="match status" value="1"/>
</dbReference>
<dbReference type="SUPFAM" id="SSF49503">
    <property type="entry name" value="Cupredoxins"/>
    <property type="match status" value="1"/>
</dbReference>
<evidence type="ECO:0000256" key="4">
    <source>
        <dbReference type="ARBA" id="ARBA00023008"/>
    </source>
</evidence>
<keyword evidence="3" id="KW-0249">Electron transport</keyword>
<dbReference type="PANTHER" id="PTHR33546">
    <property type="entry name" value="LARGE, MULTIFUNCTIONAL SECRETED PROTEIN-RELATED"/>
    <property type="match status" value="1"/>
</dbReference>
<evidence type="ECO:0000256" key="2">
    <source>
        <dbReference type="ARBA" id="ARBA00022723"/>
    </source>
</evidence>
<dbReference type="Pfam" id="PF00127">
    <property type="entry name" value="Copper-bind"/>
    <property type="match status" value="1"/>
</dbReference>
<gene>
    <name evidence="7" type="ORF">JI741_20360</name>
</gene>
<proteinExistence type="predicted"/>
<dbReference type="InterPro" id="IPR011042">
    <property type="entry name" value="6-blade_b-propeller_TolB-like"/>
</dbReference>
<evidence type="ECO:0000256" key="1">
    <source>
        <dbReference type="ARBA" id="ARBA00022448"/>
    </source>
</evidence>
<evidence type="ECO:0000313" key="8">
    <source>
        <dbReference type="Proteomes" id="UP000613030"/>
    </source>
</evidence>
<protein>
    <submittedName>
        <fullName evidence="7">Auracyanin family protein</fullName>
    </submittedName>
</protein>
<evidence type="ECO:0000256" key="3">
    <source>
        <dbReference type="ARBA" id="ARBA00022982"/>
    </source>
</evidence>
<accession>A0ABS1KVU1</accession>
<sequence length="670" mass="73811">MKIATLFVGLCLVAFATNSHAQATRPQSEADYYELKTLSIPENVKLEVGGLTVLPDGRIAVSTRRGEIWMIENPYGVEPRYSRFASGMHETLGLNYRNGSFYCTQRGELTKITDTDNDGRADLYQTIYKFDLSGNYHEYAYGPVFDKAGDMYVSLNVAWIGYGEGLGKWHGWLLKIKEDGTMEPIATGLRSPAGIALNTVGDVFYAENQGDWVGSGRVTHLEKGDFAGNAGGLRWTKEPESPLKLTRADLAKVDNGQPMFEAAKVIKELKLPAVWFPHTLMGISTADILEDTTNGAFGPFAGQYFVSDQGHSKIMRMTLEKVNGKYQGACYPFREGFASGLIRLRFGLDGSMFGGMTSRGWSSTGPELYALQRLVWTGKVPFEIKNVKARPDGFELEFTLPVNKTLAQNASHYEVNGFTYHYHHQYGSEIINNENCALKGIIVSDDGKKVRLVVDNLREGYINEVKLTDFTSDNGTALLHNTAYYTLNAIPQGEKVTLTEAQKVHAHHAMAMPEKTTAATTATTTKTPAPAKAAAKRQLKMPADWKQPDQVISLGTKPGLKFDVTELQVKAGSKIKVVFNNNDDMTHNFVVVEPGAAKEVGDQAFNLGLKGSQMNYIPNSAKVLFHTNLIQPGTAETIYFTAPTKPGTYTYLCTYPGHAMIMQGTLKVTK</sequence>
<dbReference type="SUPFAM" id="SSF63829">
    <property type="entry name" value="Calcium-dependent phosphotriesterase"/>
    <property type="match status" value="1"/>
</dbReference>
<feature type="chain" id="PRO_5045365677" evidence="5">
    <location>
        <begin position="22"/>
        <end position="670"/>
    </location>
</feature>
<dbReference type="InterPro" id="IPR008972">
    <property type="entry name" value="Cupredoxin"/>
</dbReference>